<evidence type="ECO:0000256" key="5">
    <source>
        <dbReference type="ARBA" id="ARBA00004514"/>
    </source>
</evidence>
<dbReference type="GO" id="GO:0000122">
    <property type="term" value="P:negative regulation of transcription by RNA polymerase II"/>
    <property type="evidence" value="ECO:0007669"/>
    <property type="project" value="TreeGrafter"/>
</dbReference>
<evidence type="ECO:0000256" key="3">
    <source>
        <dbReference type="ARBA" id="ARBA00004186"/>
    </source>
</evidence>
<dbReference type="InterPro" id="IPR021713">
    <property type="entry name" value="Folliculin"/>
</dbReference>
<feature type="compositionally biased region" description="Polar residues" evidence="16">
    <location>
        <begin position="61"/>
        <end position="76"/>
    </location>
</feature>
<evidence type="ECO:0000256" key="9">
    <source>
        <dbReference type="ARBA" id="ARBA00022468"/>
    </source>
</evidence>
<evidence type="ECO:0000256" key="6">
    <source>
        <dbReference type="ARBA" id="ARBA00004656"/>
    </source>
</evidence>
<keyword evidence="9" id="KW-0343">GTPase activation</keyword>
<evidence type="ECO:0000256" key="12">
    <source>
        <dbReference type="ARBA" id="ARBA00023212"/>
    </source>
</evidence>
<feature type="region of interest" description="Disordered" evidence="16">
    <location>
        <begin position="295"/>
        <end position="315"/>
    </location>
</feature>
<dbReference type="GO" id="GO:0005829">
    <property type="term" value="C:cytosol"/>
    <property type="evidence" value="ECO:0007669"/>
    <property type="project" value="UniProtKB-SubCell"/>
</dbReference>
<feature type="region of interest" description="Disordered" evidence="16">
    <location>
        <begin position="44"/>
        <end position="77"/>
    </location>
</feature>
<evidence type="ECO:0000313" key="17">
    <source>
        <dbReference type="EMBL" id="EKC37642.1"/>
    </source>
</evidence>
<evidence type="ECO:0000256" key="1">
    <source>
        <dbReference type="ARBA" id="ARBA00004123"/>
    </source>
</evidence>
<sequence>MAPGFRKGSCTCTMNAIISLCHFCEAHGPQVIFCTQPLHPLERTISTDSDDTVTDGRKAARSSSITNEPTTPTSAKNEFCRGCSSEKTGFISRDDDAQVNYISSKQPYDREVYSMSRQACLKSLTGEVCPGKDGPIFFGNDQQGHVLSYTFHINDTQARGSCTRYSILVVMMDKIYLLNSWPFLVPHLKTVIEHITKKANVVYEREKIKLPLQPPQASRVRSKPARSLIDLTDDRNIFKILHLSFVWILKACGNRITETLLEGPPTEDSIIDMEKQEETEEGFCLIFSKKVNIDEVEEESSNNETAESPETAEEEGPAITNIRHLMKILGEDKFHVLAHHVVIGNQIVVQSSMASIVRSVFNALKSLLPKGCCRVIPYSHQYEESWKCNFLGLVPEVELPLHIMSDESFVLVEISLEDQKPTDTPTKEVENDDLLKRLVFKMASPTTLPEKAPNALYKMELALQNEDLTDTVVEHYLICLKEEWMNKVKVRFKFTKAGGNRTAEDTKKLMQVIGAKEEDTPLLKFWMQGLSLQYRQHILTASKSSR</sequence>
<dbReference type="Pfam" id="PF11704">
    <property type="entry name" value="Folliculin"/>
    <property type="match status" value="1"/>
</dbReference>
<dbReference type="PROSITE" id="PS51834">
    <property type="entry name" value="DENN_FLCN_SMCR8"/>
    <property type="match status" value="1"/>
</dbReference>
<dbReference type="FunCoup" id="K1QLE8">
    <property type="interactions" value="1037"/>
</dbReference>
<dbReference type="AlphaFoldDB" id="K1QLE8"/>
<protein>
    <recommendedName>
        <fullName evidence="8">Folliculin</fullName>
    </recommendedName>
</protein>
<dbReference type="GO" id="GO:0005634">
    <property type="term" value="C:nucleus"/>
    <property type="evidence" value="ECO:0007669"/>
    <property type="project" value="UniProtKB-SubCell"/>
</dbReference>
<evidence type="ECO:0000256" key="16">
    <source>
        <dbReference type="SAM" id="MobiDB-lite"/>
    </source>
</evidence>
<dbReference type="InterPro" id="IPR037520">
    <property type="entry name" value="Folliculin/SMCR8_longin"/>
</dbReference>
<evidence type="ECO:0000256" key="11">
    <source>
        <dbReference type="ARBA" id="ARBA00023136"/>
    </source>
</evidence>
<evidence type="ECO:0000256" key="15">
    <source>
        <dbReference type="ARBA" id="ARBA00023273"/>
    </source>
</evidence>
<evidence type="ECO:0000256" key="4">
    <source>
        <dbReference type="ARBA" id="ARBA00004300"/>
    </source>
</evidence>
<evidence type="ECO:0000256" key="2">
    <source>
        <dbReference type="ARBA" id="ARBA00004138"/>
    </source>
</evidence>
<evidence type="ECO:0000256" key="8">
    <source>
        <dbReference type="ARBA" id="ARBA00021824"/>
    </source>
</evidence>
<dbReference type="GO" id="GO:0005929">
    <property type="term" value="C:cilium"/>
    <property type="evidence" value="ECO:0007669"/>
    <property type="project" value="UniProtKB-SubCell"/>
</dbReference>
<keyword evidence="15" id="KW-0966">Cell projection</keyword>
<organism evidence="17">
    <name type="scientific">Magallana gigas</name>
    <name type="common">Pacific oyster</name>
    <name type="synonym">Crassostrea gigas</name>
    <dbReference type="NCBI Taxonomy" id="29159"/>
    <lineage>
        <taxon>Eukaryota</taxon>
        <taxon>Metazoa</taxon>
        <taxon>Spiralia</taxon>
        <taxon>Lophotrochozoa</taxon>
        <taxon>Mollusca</taxon>
        <taxon>Bivalvia</taxon>
        <taxon>Autobranchia</taxon>
        <taxon>Pteriomorphia</taxon>
        <taxon>Ostreida</taxon>
        <taxon>Ostreoidea</taxon>
        <taxon>Ostreidae</taxon>
        <taxon>Magallana</taxon>
    </lineage>
</organism>
<evidence type="ECO:0000256" key="14">
    <source>
        <dbReference type="ARBA" id="ARBA00023242"/>
    </source>
</evidence>
<evidence type="ECO:0000256" key="13">
    <source>
        <dbReference type="ARBA" id="ARBA00023228"/>
    </source>
</evidence>
<comment type="subcellular location">
    <subcellularLocation>
        <location evidence="2">Cell projection</location>
        <location evidence="2">Cilium</location>
    </subcellularLocation>
    <subcellularLocation>
        <location evidence="4">Cytoplasm</location>
        <location evidence="4">Cytoskeleton</location>
        <location evidence="4">Microtubule organizing center</location>
        <location evidence="4">Centrosome</location>
    </subcellularLocation>
    <subcellularLocation>
        <location evidence="3">Cytoplasm</location>
        <location evidence="3">Cytoskeleton</location>
        <location evidence="3">Spindle</location>
    </subcellularLocation>
    <subcellularLocation>
        <location evidence="5">Cytoplasm</location>
        <location evidence="5">Cytosol</location>
    </subcellularLocation>
    <subcellularLocation>
        <location evidence="6">Lysosome membrane</location>
    </subcellularLocation>
    <subcellularLocation>
        <location evidence="1">Nucleus</location>
    </subcellularLocation>
</comment>
<dbReference type="Gene3D" id="3.40.50.12430">
    <property type="match status" value="1"/>
</dbReference>
<keyword evidence="10" id="KW-0963">Cytoplasm</keyword>
<dbReference type="PANTHER" id="PTHR31441">
    <property type="entry name" value="FOLLICULIN FAMILY MEMBER"/>
    <property type="match status" value="1"/>
</dbReference>
<dbReference type="InterPro" id="IPR044886">
    <property type="entry name" value="FLCN_DENN_C_sf"/>
</dbReference>
<dbReference type="InterPro" id="IPR032035">
    <property type="entry name" value="Folliculin_DENN"/>
</dbReference>
<dbReference type="Pfam" id="PF16692">
    <property type="entry name" value="Folliculin_C"/>
    <property type="match status" value="1"/>
</dbReference>
<keyword evidence="13" id="KW-0458">Lysosome</keyword>
<dbReference type="GO" id="GO:1904263">
    <property type="term" value="P:positive regulation of TORC1 signaling"/>
    <property type="evidence" value="ECO:0007669"/>
    <property type="project" value="TreeGrafter"/>
</dbReference>
<accession>K1QLE8</accession>
<dbReference type="GO" id="GO:0005765">
    <property type="term" value="C:lysosomal membrane"/>
    <property type="evidence" value="ECO:0007669"/>
    <property type="project" value="UniProtKB-SubCell"/>
</dbReference>
<dbReference type="GO" id="GO:0005813">
    <property type="term" value="C:centrosome"/>
    <property type="evidence" value="ECO:0007669"/>
    <property type="project" value="UniProtKB-SubCell"/>
</dbReference>
<dbReference type="InterPro" id="IPR037521">
    <property type="entry name" value="FLCN/SMCR8_DENN"/>
</dbReference>
<dbReference type="InParanoid" id="K1QLE8"/>
<keyword evidence="11" id="KW-0472">Membrane</keyword>
<keyword evidence="12" id="KW-0206">Cytoskeleton</keyword>
<keyword evidence="14" id="KW-0539">Nucleus</keyword>
<name>K1QLE8_MAGGI</name>
<dbReference type="HOGENOM" id="CLU_035854_2_0_1"/>
<dbReference type="GO" id="GO:0005096">
    <property type="term" value="F:GTPase activator activity"/>
    <property type="evidence" value="ECO:0007669"/>
    <property type="project" value="UniProtKB-KW"/>
</dbReference>
<evidence type="ECO:0000256" key="7">
    <source>
        <dbReference type="ARBA" id="ARBA00009987"/>
    </source>
</evidence>
<comment type="similarity">
    <text evidence="7">Belongs to the folliculin family.</text>
</comment>
<evidence type="ECO:0000256" key="10">
    <source>
        <dbReference type="ARBA" id="ARBA00022490"/>
    </source>
</evidence>
<reference evidence="17" key="1">
    <citation type="journal article" date="2012" name="Nature">
        <title>The oyster genome reveals stress adaptation and complexity of shell formation.</title>
        <authorList>
            <person name="Zhang G."/>
            <person name="Fang X."/>
            <person name="Guo X."/>
            <person name="Li L."/>
            <person name="Luo R."/>
            <person name="Xu F."/>
            <person name="Yang P."/>
            <person name="Zhang L."/>
            <person name="Wang X."/>
            <person name="Qi H."/>
            <person name="Xiong Z."/>
            <person name="Que H."/>
            <person name="Xie Y."/>
            <person name="Holland P.W."/>
            <person name="Paps J."/>
            <person name="Zhu Y."/>
            <person name="Wu F."/>
            <person name="Chen Y."/>
            <person name="Wang J."/>
            <person name="Peng C."/>
            <person name="Meng J."/>
            <person name="Yang L."/>
            <person name="Liu J."/>
            <person name="Wen B."/>
            <person name="Zhang N."/>
            <person name="Huang Z."/>
            <person name="Zhu Q."/>
            <person name="Feng Y."/>
            <person name="Mount A."/>
            <person name="Hedgecock D."/>
            <person name="Xu Z."/>
            <person name="Liu Y."/>
            <person name="Domazet-Loso T."/>
            <person name="Du Y."/>
            <person name="Sun X."/>
            <person name="Zhang S."/>
            <person name="Liu B."/>
            <person name="Cheng P."/>
            <person name="Jiang X."/>
            <person name="Li J."/>
            <person name="Fan D."/>
            <person name="Wang W."/>
            <person name="Fu W."/>
            <person name="Wang T."/>
            <person name="Wang B."/>
            <person name="Zhang J."/>
            <person name="Peng Z."/>
            <person name="Li Y."/>
            <person name="Li N."/>
            <person name="Wang J."/>
            <person name="Chen M."/>
            <person name="He Y."/>
            <person name="Tan F."/>
            <person name="Song X."/>
            <person name="Zheng Q."/>
            <person name="Huang R."/>
            <person name="Yang H."/>
            <person name="Du X."/>
            <person name="Chen L."/>
            <person name="Yang M."/>
            <person name="Gaffney P.M."/>
            <person name="Wang S."/>
            <person name="Luo L."/>
            <person name="She Z."/>
            <person name="Ming Y."/>
            <person name="Huang W."/>
            <person name="Zhang S."/>
            <person name="Huang B."/>
            <person name="Zhang Y."/>
            <person name="Qu T."/>
            <person name="Ni P."/>
            <person name="Miao G."/>
            <person name="Wang J."/>
            <person name="Wang Q."/>
            <person name="Steinberg C.E."/>
            <person name="Wang H."/>
            <person name="Li N."/>
            <person name="Qian L."/>
            <person name="Zhang G."/>
            <person name="Li Y."/>
            <person name="Yang H."/>
            <person name="Liu X."/>
            <person name="Wang J."/>
            <person name="Yin Y."/>
            <person name="Wang J."/>
        </authorList>
    </citation>
    <scope>NUCLEOTIDE SEQUENCE [LARGE SCALE GENOMIC DNA]</scope>
    <source>
        <strain evidence="17">05x7-T-G4-1.051#20</strain>
    </source>
</reference>
<gene>
    <name evidence="17" type="ORF">CGI_10026927</name>
</gene>
<dbReference type="GO" id="GO:0005819">
    <property type="term" value="C:spindle"/>
    <property type="evidence" value="ECO:0007669"/>
    <property type="project" value="UniProtKB-SubCell"/>
</dbReference>
<dbReference type="Gene3D" id="1.10.10.1730">
    <property type="entry name" value="Folliculin"/>
    <property type="match status" value="1"/>
</dbReference>
<dbReference type="PANTHER" id="PTHR31441:SF2">
    <property type="entry name" value="FOLLICULIN"/>
    <property type="match status" value="1"/>
</dbReference>
<proteinExistence type="inferred from homology"/>
<dbReference type="EMBL" id="JH817012">
    <property type="protein sequence ID" value="EKC37642.1"/>
    <property type="molecule type" value="Genomic_DNA"/>
</dbReference>